<dbReference type="Ensembl" id="ENSPTET00000046775.1">
    <property type="protein sequence ID" value="ENSPTEP00000034251.1"/>
    <property type="gene ID" value="ENSPTEG00000032536.1"/>
</dbReference>
<feature type="region of interest" description="Disordered" evidence="1">
    <location>
        <begin position="189"/>
        <end position="223"/>
    </location>
</feature>
<keyword evidence="3" id="KW-1185">Reference proteome</keyword>
<evidence type="ECO:0000256" key="1">
    <source>
        <dbReference type="SAM" id="MobiDB-lite"/>
    </source>
</evidence>
<evidence type="ECO:0000313" key="2">
    <source>
        <dbReference type="Ensembl" id="ENSPTEP00000034251.1"/>
    </source>
</evidence>
<dbReference type="Proteomes" id="UP000694416">
    <property type="component" value="Unplaced"/>
</dbReference>
<dbReference type="PANTHER" id="PTHR12138:SF162">
    <property type="entry name" value="CHROMOSOME UNDETERMINED SCAFFOLD_275, WHOLE GENOME SHOTGUN SEQUENCE"/>
    <property type="match status" value="1"/>
</dbReference>
<evidence type="ECO:0000313" key="3">
    <source>
        <dbReference type="Proteomes" id="UP000694416"/>
    </source>
</evidence>
<name>A0A8C9LWG5_9PRIM</name>
<sequence>MAQSWSLHSPPPEFKQFSCLSYPSSWDYRRMPPHPADFCIFSRDGFCHIDQAGLKLLTSGNPPASASQNAGWSEPSCPAFFFFFGDGVSLCHPPRVECSDAISAHYNLYLPSSSDCCASASQVAGTTGAHHHTQLIFVFLVETRFHHAGQASFKLLTSSDLPTSFSQSAGMTGVSHLAQPVVLGNSSLAAMPQGSRSEPGPGRPQACCHQRPRDSADFQQRSF</sequence>
<dbReference type="PANTHER" id="PTHR12138">
    <property type="entry name" value="PRIMATE-EXPANDED PROTEIN FAMILY"/>
    <property type="match status" value="1"/>
</dbReference>
<protein>
    <submittedName>
        <fullName evidence="2">Uncharacterized protein</fullName>
    </submittedName>
</protein>
<accession>A0A8C9LWG5</accession>
<organism evidence="2 3">
    <name type="scientific">Piliocolobus tephrosceles</name>
    <name type="common">Ugandan red Colobus</name>
    <dbReference type="NCBI Taxonomy" id="591936"/>
    <lineage>
        <taxon>Eukaryota</taxon>
        <taxon>Metazoa</taxon>
        <taxon>Chordata</taxon>
        <taxon>Craniata</taxon>
        <taxon>Vertebrata</taxon>
        <taxon>Euteleostomi</taxon>
        <taxon>Mammalia</taxon>
        <taxon>Eutheria</taxon>
        <taxon>Euarchontoglires</taxon>
        <taxon>Primates</taxon>
        <taxon>Haplorrhini</taxon>
        <taxon>Catarrhini</taxon>
        <taxon>Cercopithecidae</taxon>
        <taxon>Colobinae</taxon>
        <taxon>Piliocolobus</taxon>
    </lineage>
</organism>
<dbReference type="AlphaFoldDB" id="A0A8C9LWG5"/>
<dbReference type="PRINTS" id="PR02045">
    <property type="entry name" value="F138DOMAIN"/>
</dbReference>
<proteinExistence type="predicted"/>
<reference evidence="2" key="2">
    <citation type="submission" date="2025-09" db="UniProtKB">
        <authorList>
            <consortium name="Ensembl"/>
        </authorList>
    </citation>
    <scope>IDENTIFICATION</scope>
</reference>
<reference evidence="2" key="1">
    <citation type="submission" date="2025-08" db="UniProtKB">
        <authorList>
            <consortium name="Ensembl"/>
        </authorList>
    </citation>
    <scope>IDENTIFICATION</scope>
</reference>